<sequence length="232" mass="25837">MGRTVRAAGRGLRGVHDWAASAPGTYIWLLVLYVTTYVYLHLDPDRRTSFLKQRSTNIKHLNQNPVEVLTASAVWADGPHLVKFTVMFTLIFAVAERWMGTWRWLSVAVLGHVGATYLSQSLVLLGIKFGTLPVRLRNAVDVGPSYALMAIAGVLFYRFGGPLRWCYLALLGAYVGVPVYVDRDFTSAGHVTSVLIGLACYELVKDLPRWNAPTLRLSGRLSGRILYKSPER</sequence>
<gene>
    <name evidence="6" type="ORF">GCM10023205_21890</name>
</gene>
<evidence type="ECO:0000256" key="5">
    <source>
        <dbReference type="SAM" id="Phobius"/>
    </source>
</evidence>
<dbReference type="InterPro" id="IPR035952">
    <property type="entry name" value="Rhomboid-like_sf"/>
</dbReference>
<evidence type="ECO:0000256" key="2">
    <source>
        <dbReference type="ARBA" id="ARBA00022692"/>
    </source>
</evidence>
<evidence type="ECO:0000256" key="3">
    <source>
        <dbReference type="ARBA" id="ARBA00022989"/>
    </source>
</evidence>
<dbReference type="EMBL" id="BAABHS010000006">
    <property type="protein sequence ID" value="GAA4958776.1"/>
    <property type="molecule type" value="Genomic_DNA"/>
</dbReference>
<evidence type="ECO:0000313" key="7">
    <source>
        <dbReference type="Proteomes" id="UP001500466"/>
    </source>
</evidence>
<keyword evidence="7" id="KW-1185">Reference proteome</keyword>
<organism evidence="6 7">
    <name type="scientific">Yinghuangia aomiensis</name>
    <dbReference type="NCBI Taxonomy" id="676205"/>
    <lineage>
        <taxon>Bacteria</taxon>
        <taxon>Bacillati</taxon>
        <taxon>Actinomycetota</taxon>
        <taxon>Actinomycetes</taxon>
        <taxon>Kitasatosporales</taxon>
        <taxon>Streptomycetaceae</taxon>
        <taxon>Yinghuangia</taxon>
    </lineage>
</organism>
<keyword evidence="2 5" id="KW-0812">Transmembrane</keyword>
<evidence type="ECO:0000256" key="4">
    <source>
        <dbReference type="ARBA" id="ARBA00023136"/>
    </source>
</evidence>
<dbReference type="Gene3D" id="1.20.1540.10">
    <property type="entry name" value="Rhomboid-like"/>
    <property type="match status" value="1"/>
</dbReference>
<dbReference type="Pfam" id="PF20401">
    <property type="entry name" value="Rhomboid_2"/>
    <property type="match status" value="1"/>
</dbReference>
<dbReference type="RefSeq" id="WP_345675170.1">
    <property type="nucleotide sequence ID" value="NZ_BAABHS010000006.1"/>
</dbReference>
<comment type="subcellular location">
    <subcellularLocation>
        <location evidence="1">Membrane</location>
        <topology evidence="1">Multi-pass membrane protein</topology>
    </subcellularLocation>
</comment>
<name>A0ABP9H0I4_9ACTN</name>
<feature type="transmembrane region" description="Helical" evidence="5">
    <location>
        <begin position="104"/>
        <end position="127"/>
    </location>
</feature>
<accession>A0ABP9H0I4</accession>
<dbReference type="Proteomes" id="UP001500466">
    <property type="component" value="Unassembled WGS sequence"/>
</dbReference>
<reference evidence="7" key="1">
    <citation type="journal article" date="2019" name="Int. J. Syst. Evol. Microbiol.">
        <title>The Global Catalogue of Microorganisms (GCM) 10K type strain sequencing project: providing services to taxonomists for standard genome sequencing and annotation.</title>
        <authorList>
            <consortium name="The Broad Institute Genomics Platform"/>
            <consortium name="The Broad Institute Genome Sequencing Center for Infectious Disease"/>
            <person name="Wu L."/>
            <person name="Ma J."/>
        </authorList>
    </citation>
    <scope>NUCLEOTIDE SEQUENCE [LARGE SCALE GENOMIC DNA]</scope>
    <source>
        <strain evidence="7">JCM 17986</strain>
    </source>
</reference>
<feature type="transmembrane region" description="Helical" evidence="5">
    <location>
        <begin position="139"/>
        <end position="157"/>
    </location>
</feature>
<feature type="transmembrane region" description="Helical" evidence="5">
    <location>
        <begin position="25"/>
        <end position="42"/>
    </location>
</feature>
<comment type="caution">
    <text evidence="6">The sequence shown here is derived from an EMBL/GenBank/DDBJ whole genome shotgun (WGS) entry which is preliminary data.</text>
</comment>
<keyword evidence="4 5" id="KW-0472">Membrane</keyword>
<evidence type="ECO:0000256" key="1">
    <source>
        <dbReference type="ARBA" id="ARBA00004141"/>
    </source>
</evidence>
<protein>
    <submittedName>
        <fullName evidence="6">Membrane protein</fullName>
    </submittedName>
</protein>
<dbReference type="InterPro" id="IPR046862">
    <property type="entry name" value="Rhomboid_2"/>
</dbReference>
<evidence type="ECO:0000313" key="6">
    <source>
        <dbReference type="EMBL" id="GAA4958776.1"/>
    </source>
</evidence>
<dbReference type="SUPFAM" id="SSF144091">
    <property type="entry name" value="Rhomboid-like"/>
    <property type="match status" value="1"/>
</dbReference>
<proteinExistence type="predicted"/>
<keyword evidence="3 5" id="KW-1133">Transmembrane helix</keyword>